<dbReference type="Pfam" id="PF09837">
    <property type="entry name" value="DUF2064"/>
    <property type="match status" value="1"/>
</dbReference>
<evidence type="ECO:0000313" key="3">
    <source>
        <dbReference type="Proteomes" id="UP000564573"/>
    </source>
</evidence>
<keyword evidence="3" id="KW-1185">Reference proteome</keyword>
<gene>
    <name evidence="2" type="ORF">FB384_004609</name>
</gene>
<dbReference type="InterPro" id="IPR018641">
    <property type="entry name" value="Trfase_1_rSAM/seldom-assoc"/>
</dbReference>
<protein>
    <recommendedName>
        <fullName evidence="4">DUF2064 domain-containing protein</fullName>
    </recommendedName>
</protein>
<dbReference type="PANTHER" id="PTHR36529:SF1">
    <property type="entry name" value="GLYCOSYLTRANSFERASE"/>
    <property type="match status" value="1"/>
</dbReference>
<proteinExistence type="predicted"/>
<evidence type="ECO:0008006" key="4">
    <source>
        <dbReference type="Google" id="ProtNLM"/>
    </source>
</evidence>
<dbReference type="InterPro" id="IPR029044">
    <property type="entry name" value="Nucleotide-diphossugar_trans"/>
</dbReference>
<dbReference type="Proteomes" id="UP000564573">
    <property type="component" value="Unassembled WGS sequence"/>
</dbReference>
<reference evidence="2 3" key="1">
    <citation type="submission" date="2020-08" db="EMBL/GenBank/DDBJ databases">
        <title>Sequencing the genomes of 1000 actinobacteria strains.</title>
        <authorList>
            <person name="Klenk H.-P."/>
        </authorList>
    </citation>
    <scope>NUCLEOTIDE SEQUENCE [LARGE SCALE GENOMIC DNA]</scope>
    <source>
        <strain evidence="2 3">DSM 45267</strain>
    </source>
</reference>
<evidence type="ECO:0000313" key="2">
    <source>
        <dbReference type="EMBL" id="MBB3665651.1"/>
    </source>
</evidence>
<comment type="caution">
    <text evidence="2">The sequence shown here is derived from an EMBL/GenBank/DDBJ whole genome shotgun (WGS) entry which is preliminary data.</text>
</comment>
<evidence type="ECO:0000256" key="1">
    <source>
        <dbReference type="SAM" id="MobiDB-lite"/>
    </source>
</evidence>
<sequence length="252" mass="25704">MSGAVVLVVAKAPVAGAAKTRLAASVGAVAAARVAAASLLDTIEAAVHTPAATTAVAFTGDVSAAEERTELVGLLGRCVVFGQRGLGFAERLAAAHADVADRYAGASVVQIGMDSPQVTPGLLASALSRLDTVDAALGPAVDGGWWALALRNPRHAAVLRGVPMSTADTAAATRAALAGIGLDVAALPLMSDVDTEQDARAVARSVPGSRFARAVETELGAGSAAQWQGPQWQGPQWQGQRWEAQRWEEGER</sequence>
<feature type="compositionally biased region" description="Basic and acidic residues" evidence="1">
    <location>
        <begin position="243"/>
        <end position="252"/>
    </location>
</feature>
<accession>A0A839XSE6</accession>
<dbReference type="AlphaFoldDB" id="A0A839XSE6"/>
<dbReference type="EMBL" id="JACIBS010000006">
    <property type="protein sequence ID" value="MBB3665651.1"/>
    <property type="molecule type" value="Genomic_DNA"/>
</dbReference>
<dbReference type="Gene3D" id="3.90.550.10">
    <property type="entry name" value="Spore Coat Polysaccharide Biosynthesis Protein SpsA, Chain A"/>
    <property type="match status" value="1"/>
</dbReference>
<feature type="region of interest" description="Disordered" evidence="1">
    <location>
        <begin position="222"/>
        <end position="252"/>
    </location>
</feature>
<name>A0A839XSE6_9PSEU</name>
<dbReference type="PANTHER" id="PTHR36529">
    <property type="entry name" value="SLL1095 PROTEIN"/>
    <property type="match status" value="1"/>
</dbReference>
<feature type="compositionally biased region" description="Low complexity" evidence="1">
    <location>
        <begin position="226"/>
        <end position="240"/>
    </location>
</feature>
<dbReference type="RefSeq" id="WP_183786865.1">
    <property type="nucleotide sequence ID" value="NZ_JACIBS010000006.1"/>
</dbReference>
<organism evidence="2 3">
    <name type="scientific">Prauserella sediminis</name>
    <dbReference type="NCBI Taxonomy" id="577680"/>
    <lineage>
        <taxon>Bacteria</taxon>
        <taxon>Bacillati</taxon>
        <taxon>Actinomycetota</taxon>
        <taxon>Actinomycetes</taxon>
        <taxon>Pseudonocardiales</taxon>
        <taxon>Pseudonocardiaceae</taxon>
        <taxon>Prauserella</taxon>
        <taxon>Prauserella salsuginis group</taxon>
    </lineage>
</organism>
<dbReference type="SUPFAM" id="SSF53448">
    <property type="entry name" value="Nucleotide-diphospho-sugar transferases"/>
    <property type="match status" value="1"/>
</dbReference>